<evidence type="ECO:0000313" key="1">
    <source>
        <dbReference type="EMBL" id="ARW58951.1"/>
    </source>
</evidence>
<keyword evidence="2" id="KW-1185">Reference proteome</keyword>
<organism evidence="1 2">
    <name type="scientific">Erwinia phage vB_EamM_Y3</name>
    <dbReference type="NCBI Taxonomy" id="1983553"/>
    <lineage>
        <taxon>Viruses</taxon>
        <taxon>Duplodnaviria</taxon>
        <taxon>Heunggongvirae</taxon>
        <taxon>Uroviricota</taxon>
        <taxon>Caudoviricetes</taxon>
        <taxon>Sasquatchvirus</taxon>
        <taxon>Sasquatchvirus Y3</taxon>
    </lineage>
</organism>
<gene>
    <name evidence="1" type="ORF">Y3_311</name>
</gene>
<reference evidence="1 2" key="1">
    <citation type="submission" date="2017-04" db="EMBL/GenBank/DDBJ databases">
        <authorList>
            <person name="Afonso C.L."/>
            <person name="Miller P.J."/>
            <person name="Scott M.A."/>
            <person name="Spackman E."/>
            <person name="Goraichik I."/>
            <person name="Dimitrov K.M."/>
            <person name="Suarez D.L."/>
            <person name="Swayne D.E."/>
        </authorList>
    </citation>
    <scope>NUCLEOTIDE SEQUENCE [LARGE SCALE GENOMIC DNA]</scope>
</reference>
<sequence length="154" mass="17401">MLEPIKFNQSEIDLQDAIMEVAVSNVIKLTPNWTDICLAAARLYLTTCDMLNGTIPEIRFIHNGKSTRLEYRLKEVEGTEDFEADAADIEKQKAILDAMFDTAEKSEDGFSYGDLLICSGRLFMIGYDGLAGTKDVLKFRHNKKNFTMHLVEAK</sequence>
<evidence type="ECO:0000313" key="2">
    <source>
        <dbReference type="Proteomes" id="UP000240568"/>
    </source>
</evidence>
<dbReference type="EMBL" id="KY984068">
    <property type="protein sequence ID" value="ARW58951.1"/>
    <property type="molecule type" value="Genomic_DNA"/>
</dbReference>
<name>A0A2H4IBL9_9CAUD</name>
<proteinExistence type="predicted"/>
<dbReference type="Proteomes" id="UP000240568">
    <property type="component" value="Segment"/>
</dbReference>
<accession>A0A2H4IBL9</accession>
<protein>
    <submittedName>
        <fullName evidence="1">Uncharacterized protein</fullName>
    </submittedName>
</protein>